<sequence length="165" mass="18327">MPEIDALRLYVYLHFSNNTTTVEVEFPSTEKDLAEAYRQSIRRHKDLELSRDDGNIVAFELPPSATDVSTTRSARAIIVHFKRSNDAKRWADAICRPVADSSHQVYVKQYWNEADLAGLRESLNTSSSSSPPKPSLLKPSSDRGGAPPRPALTSVNFIGRLGALE</sequence>
<evidence type="ECO:0000256" key="1">
    <source>
        <dbReference type="SAM" id="MobiDB-lite"/>
    </source>
</evidence>
<evidence type="ECO:0000313" key="2">
    <source>
        <dbReference type="EMBL" id="KAF9876552.1"/>
    </source>
</evidence>
<feature type="compositionally biased region" description="Low complexity" evidence="1">
    <location>
        <begin position="126"/>
        <end position="139"/>
    </location>
</feature>
<gene>
    <name evidence="2" type="ORF">CkaCkLH20_05960</name>
</gene>
<organism evidence="2 3">
    <name type="scientific">Colletotrichum karsti</name>
    <dbReference type="NCBI Taxonomy" id="1095194"/>
    <lineage>
        <taxon>Eukaryota</taxon>
        <taxon>Fungi</taxon>
        <taxon>Dikarya</taxon>
        <taxon>Ascomycota</taxon>
        <taxon>Pezizomycotina</taxon>
        <taxon>Sordariomycetes</taxon>
        <taxon>Hypocreomycetidae</taxon>
        <taxon>Glomerellales</taxon>
        <taxon>Glomerellaceae</taxon>
        <taxon>Colletotrichum</taxon>
        <taxon>Colletotrichum boninense species complex</taxon>
    </lineage>
</organism>
<dbReference type="OrthoDB" id="5237113at2759"/>
<dbReference type="RefSeq" id="XP_038746013.1">
    <property type="nucleotide sequence ID" value="XM_038888677.1"/>
</dbReference>
<dbReference type="GeneID" id="62161751"/>
<dbReference type="Proteomes" id="UP000781932">
    <property type="component" value="Unassembled WGS sequence"/>
</dbReference>
<accession>A0A9P6I419</accession>
<dbReference type="AlphaFoldDB" id="A0A9P6I419"/>
<proteinExistence type="predicted"/>
<keyword evidence="3" id="KW-1185">Reference proteome</keyword>
<reference evidence="2" key="2">
    <citation type="submission" date="2020-11" db="EMBL/GenBank/DDBJ databases">
        <title>Whole genome sequencing of Colletotrichum sp.</title>
        <authorList>
            <person name="Li H."/>
        </authorList>
    </citation>
    <scope>NUCLEOTIDE SEQUENCE</scope>
    <source>
        <strain evidence="2">CkLH20</strain>
    </source>
</reference>
<comment type="caution">
    <text evidence="2">The sequence shown here is derived from an EMBL/GenBank/DDBJ whole genome shotgun (WGS) entry which is preliminary data.</text>
</comment>
<reference evidence="2" key="1">
    <citation type="submission" date="2020-03" db="EMBL/GenBank/DDBJ databases">
        <authorList>
            <person name="He L."/>
        </authorList>
    </citation>
    <scope>NUCLEOTIDE SEQUENCE</scope>
    <source>
        <strain evidence="2">CkLH20</strain>
    </source>
</reference>
<feature type="region of interest" description="Disordered" evidence="1">
    <location>
        <begin position="122"/>
        <end position="153"/>
    </location>
</feature>
<protein>
    <submittedName>
        <fullName evidence="2">Uncharacterized protein</fullName>
    </submittedName>
</protein>
<evidence type="ECO:0000313" key="3">
    <source>
        <dbReference type="Proteomes" id="UP000781932"/>
    </source>
</evidence>
<name>A0A9P6I419_9PEZI</name>
<dbReference type="EMBL" id="JAATWM020000017">
    <property type="protein sequence ID" value="KAF9876552.1"/>
    <property type="molecule type" value="Genomic_DNA"/>
</dbReference>